<protein>
    <submittedName>
        <fullName evidence="1">Uncharacterized protein</fullName>
    </submittedName>
</protein>
<proteinExistence type="predicted"/>
<accession>A0A7R9G1U9</accession>
<sequence>MNLGGVIPRQATECARRIRAIEGGGGGAAVCVCAKPRNRSRLDCFLPLSTMTRGKQQVAALRPITTFGRRILKDKLQLRRVRKDLRKGEGGDYAHPAEIRTTNVTGFVDRMVRGASFAID</sequence>
<dbReference type="AlphaFoldDB" id="A0A7R9G1U9"/>
<gene>
    <name evidence="1" type="ORF">TSIB3V08_LOCUS6607</name>
</gene>
<organism evidence="1">
    <name type="scientific">Timema shepardi</name>
    <name type="common">Walking stick</name>
    <dbReference type="NCBI Taxonomy" id="629360"/>
    <lineage>
        <taxon>Eukaryota</taxon>
        <taxon>Metazoa</taxon>
        <taxon>Ecdysozoa</taxon>
        <taxon>Arthropoda</taxon>
        <taxon>Hexapoda</taxon>
        <taxon>Insecta</taxon>
        <taxon>Pterygota</taxon>
        <taxon>Neoptera</taxon>
        <taxon>Polyneoptera</taxon>
        <taxon>Phasmatodea</taxon>
        <taxon>Timematodea</taxon>
        <taxon>Timematoidea</taxon>
        <taxon>Timematidae</taxon>
        <taxon>Timema</taxon>
    </lineage>
</organism>
<reference evidence="1" key="1">
    <citation type="submission" date="2020-11" db="EMBL/GenBank/DDBJ databases">
        <authorList>
            <person name="Tran Van P."/>
        </authorList>
    </citation>
    <scope>NUCLEOTIDE SEQUENCE</scope>
</reference>
<name>A0A7R9G1U9_TIMSH</name>
<dbReference type="EMBL" id="OC002867">
    <property type="protein sequence ID" value="CAD7262502.1"/>
    <property type="molecule type" value="Genomic_DNA"/>
</dbReference>
<evidence type="ECO:0000313" key="1">
    <source>
        <dbReference type="EMBL" id="CAD7262502.1"/>
    </source>
</evidence>